<evidence type="ECO:0000256" key="5">
    <source>
        <dbReference type="ARBA" id="ARBA00022839"/>
    </source>
</evidence>
<feature type="compositionally biased region" description="Polar residues" evidence="7">
    <location>
        <begin position="431"/>
        <end position="454"/>
    </location>
</feature>
<dbReference type="GO" id="GO:0031125">
    <property type="term" value="P:rRNA 3'-end processing"/>
    <property type="evidence" value="ECO:0000318"/>
    <property type="project" value="GO_Central"/>
</dbReference>
<evidence type="ECO:0000259" key="8">
    <source>
        <dbReference type="SMART" id="SM00479"/>
    </source>
</evidence>
<dbReference type="CDD" id="cd06145">
    <property type="entry name" value="REX1_like"/>
    <property type="match status" value="1"/>
</dbReference>
<keyword evidence="6" id="KW-0539">Nucleus</keyword>
<feature type="compositionally biased region" description="Basic and acidic residues" evidence="7">
    <location>
        <begin position="922"/>
        <end position="942"/>
    </location>
</feature>
<evidence type="ECO:0000256" key="2">
    <source>
        <dbReference type="ARBA" id="ARBA00006357"/>
    </source>
</evidence>
<feature type="compositionally biased region" description="Basic and acidic residues" evidence="7">
    <location>
        <begin position="591"/>
        <end position="607"/>
    </location>
</feature>
<dbReference type="InterPro" id="IPR013520">
    <property type="entry name" value="Ribonucl_H"/>
</dbReference>
<dbReference type="PANTHER" id="PTHR12801:SF115">
    <property type="entry name" value="FI18136P1-RELATED"/>
    <property type="match status" value="1"/>
</dbReference>
<dbReference type="KEGG" id="spu:100888699"/>
<dbReference type="InterPro" id="IPR012337">
    <property type="entry name" value="RNaseH-like_sf"/>
</dbReference>
<feature type="compositionally biased region" description="Acidic residues" evidence="7">
    <location>
        <begin position="731"/>
        <end position="742"/>
    </location>
</feature>
<keyword evidence="5" id="KW-0269">Exonuclease</keyword>
<feature type="compositionally biased region" description="Basic and acidic residues" evidence="7">
    <location>
        <begin position="260"/>
        <end position="269"/>
    </location>
</feature>
<feature type="compositionally biased region" description="Basic and acidic residues" evidence="7">
    <location>
        <begin position="480"/>
        <end position="504"/>
    </location>
</feature>
<dbReference type="InterPro" id="IPR036397">
    <property type="entry name" value="RNaseH_sf"/>
</dbReference>
<dbReference type="OrthoDB" id="206335at2759"/>
<feature type="compositionally biased region" description="Polar residues" evidence="7">
    <location>
        <begin position="1065"/>
        <end position="1081"/>
    </location>
</feature>
<feature type="compositionally biased region" description="Basic and acidic residues" evidence="7">
    <location>
        <begin position="570"/>
        <end position="579"/>
    </location>
</feature>
<feature type="compositionally biased region" description="Basic and acidic residues" evidence="7">
    <location>
        <begin position="460"/>
        <end position="469"/>
    </location>
</feature>
<feature type="region of interest" description="Disordered" evidence="7">
    <location>
        <begin position="1039"/>
        <end position="1118"/>
    </location>
</feature>
<dbReference type="GO" id="GO:0005634">
    <property type="term" value="C:nucleus"/>
    <property type="evidence" value="ECO:0000318"/>
    <property type="project" value="GO_Central"/>
</dbReference>
<dbReference type="EnsemblMetazoa" id="XM_030996283">
    <property type="protein sequence ID" value="XP_030852143"/>
    <property type="gene ID" value="LOC100888699"/>
</dbReference>
<feature type="compositionally biased region" description="Polar residues" evidence="7">
    <location>
        <begin position="821"/>
        <end position="840"/>
    </location>
</feature>
<dbReference type="RefSeq" id="XP_030852143.1">
    <property type="nucleotide sequence ID" value="XM_030996283.1"/>
</dbReference>
<dbReference type="Pfam" id="PF15870">
    <property type="entry name" value="EloA-BP1"/>
    <property type="match status" value="1"/>
</dbReference>
<feature type="compositionally biased region" description="Basic and acidic residues" evidence="7">
    <location>
        <begin position="679"/>
        <end position="694"/>
    </location>
</feature>
<dbReference type="InterPro" id="IPR034922">
    <property type="entry name" value="REX1-like_exo"/>
</dbReference>
<feature type="region of interest" description="Disordered" evidence="7">
    <location>
        <begin position="379"/>
        <end position="507"/>
    </location>
</feature>
<reference evidence="9" key="2">
    <citation type="submission" date="2021-01" db="UniProtKB">
        <authorList>
            <consortium name="EnsemblMetazoa"/>
        </authorList>
    </citation>
    <scope>IDENTIFICATION</scope>
</reference>
<feature type="region of interest" description="Disordered" evidence="7">
    <location>
        <begin position="540"/>
        <end position="632"/>
    </location>
</feature>
<protein>
    <recommendedName>
        <fullName evidence="8">Exonuclease domain-containing protein</fullName>
    </recommendedName>
</protein>
<dbReference type="FunFam" id="3.30.420.10:FF:000021">
    <property type="entry name" value="RNA exonuclease 1 homolog"/>
    <property type="match status" value="1"/>
</dbReference>
<feature type="domain" description="Exonuclease" evidence="8">
    <location>
        <begin position="1372"/>
        <end position="1531"/>
    </location>
</feature>
<keyword evidence="10" id="KW-1185">Reference proteome</keyword>
<evidence type="ECO:0000313" key="10">
    <source>
        <dbReference type="Proteomes" id="UP000007110"/>
    </source>
</evidence>
<feature type="compositionally biased region" description="Acidic residues" evidence="7">
    <location>
        <begin position="100"/>
        <end position="110"/>
    </location>
</feature>
<feature type="compositionally biased region" description="Basic and acidic residues" evidence="7">
    <location>
        <begin position="379"/>
        <end position="429"/>
    </location>
</feature>
<feature type="compositionally biased region" description="Polar residues" evidence="7">
    <location>
        <begin position="786"/>
        <end position="805"/>
    </location>
</feature>
<dbReference type="Proteomes" id="UP000007110">
    <property type="component" value="Unassembled WGS sequence"/>
</dbReference>
<sequence>MFPTAGLFRGVLCPENDENKGRCKRPYCHFRHIRRVPNVEAATEPKFPGEQKAAKTRPAIESSSLPSHRRPKDRTPATKPIQYVPTPLFLCKKPTKDAFTEESTEEEEECIKDAGPASGAGLSSYTPTPLADLEALADVNDDTVPGDDMSLMDAHAGDFPEGQSVKASSDDYQEIVPLSIDEKDPRAEQPAVSDGEREDMIIETHTYGGVTVTTRTPRSLCRPDQASMEEEDEYNPFSSVLEPSEKSDERHNKTSLTSPGDKESLRRIQPDANFEPLSKGDEYPTYGISDVLMDDGDSNGKDFKGYSNTSSYSYMDDVPTTDLEYHPYSYATLDSNVGVALPAYSTAGSIVEETDCHDDLDGGYDMDSLEQYHEKETAKLELKKKSEKKINVDKQLSESKSKKGLEESRSTKTKLNAEKKVVSSKKKEVTAPSSKSVNPSKGKTTTALGTSVKMTSKPKPCQEETDPKKMVSNNKKLLKSKSEVNMQEKDDNAKKESKKEKIDNKIQLAKSATKGNVISGKDKVIEKSKPKVSAEQLANFFKKRQESTGMKSQGKRKMKDLTGIAQVKSEGMKRTEESNSLKNVSKGTSSHRKDSNIKEKQQGKQETPKTPLSDRSLFQSLGKPSAKVLPKKSSIKECDIDIFAISNDSSSDEGDGARSKASSKSKHSVISAVPRKRSVSSDKNRQANESENGVKKKRTASPSKTNDPKRLRKLSTSPLKKESTKLIDMDLFGDDSDGDSDEINFLSISEDRHESPNKFPKKSADVSSIKTEGCSSTSDRQRKVACSNSAEVSGTSSIGNFLPNTSKVKSSKVGPSKKLVNSVTQNTPASGQGQKQSSKGTLPKKKDHIQEQGKVRTSHATRDISHESRKHKPVKNLSRAKAEVVSISDDEDSSDLPNGFASSDDDDDGGHDMGGTSNDIGNHGDEREDESEHMAEMRRFMEDSSSEEDISNECYRIFQEVQPKASKPSSQVTTFQKRPVEERKGSNSAPSSVGKQRMAHASKFGDVKRKPTPKKPANSRPGPAQMCHNRYLMMERRLERASQEGESGETSSGASITGKKRIAHQSGTTNNTLRQLTLGESSSEKKTTTVMTSKMGKRTAHMPKTVSKRPMIPTDYGSKVPMNIRQRYLNVFIDELLKTTEEDQDAFDKALDEEKLVYQRASSKNIYLNLCVNALKKLKNQTDSRLQIPPSTPSSLFPSRVVSHEAVLGGKLAAQTSYSIHKHSNLDTESFEGIHLYEKLQRYALTEELLRENGYPRPSETSGQALVFKEERNKTYASSDPNQQVCCRCGSTYLRNPQGKYITRESCTYHWGRPWTRRICGMIESRFSCCTGDMETKGCCISKYHVTDNKHGDLSGYMKTMPKDIQRNGHPGMFALDCEMCYTSMGLELTRVTVVDDHLNEVYDTLVQPDNEVVDHNTRFSGITENDLKRVTTKLRDVQAVLLNMFSAQTILIGHSLESDFLSLKLLHSTVIDTAIVFPHRRGPPLKRALKTLMAEYLNRLIQDDVGGHDSTEDARSCMELMIYKAKEDAKVKRKR</sequence>
<reference evidence="10" key="1">
    <citation type="submission" date="2015-02" db="EMBL/GenBank/DDBJ databases">
        <title>Genome sequencing for Strongylocentrotus purpuratus.</title>
        <authorList>
            <person name="Murali S."/>
            <person name="Liu Y."/>
            <person name="Vee V."/>
            <person name="English A."/>
            <person name="Wang M."/>
            <person name="Skinner E."/>
            <person name="Han Y."/>
            <person name="Muzny D.M."/>
            <person name="Worley K.C."/>
            <person name="Gibbs R.A."/>
        </authorList>
    </citation>
    <scope>NUCLEOTIDE SEQUENCE</scope>
</reference>
<evidence type="ECO:0000256" key="4">
    <source>
        <dbReference type="ARBA" id="ARBA00022801"/>
    </source>
</evidence>
<feature type="compositionally biased region" description="Low complexity" evidence="7">
    <location>
        <begin position="1044"/>
        <end position="1055"/>
    </location>
</feature>
<comment type="subcellular location">
    <subcellularLocation>
        <location evidence="1">Nucleus</location>
    </subcellularLocation>
</comment>
<feature type="compositionally biased region" description="Basic and acidic residues" evidence="7">
    <location>
        <begin position="243"/>
        <end position="252"/>
    </location>
</feature>
<feature type="region of interest" description="Disordered" evidence="7">
    <location>
        <begin position="41"/>
        <end position="80"/>
    </location>
</feature>
<keyword evidence="3" id="KW-0540">Nuclease</keyword>
<keyword evidence="4" id="KW-0378">Hydrolase</keyword>
<evidence type="ECO:0000256" key="1">
    <source>
        <dbReference type="ARBA" id="ARBA00004123"/>
    </source>
</evidence>
<dbReference type="GO" id="GO:0004527">
    <property type="term" value="F:exonuclease activity"/>
    <property type="evidence" value="ECO:0000318"/>
    <property type="project" value="GO_Central"/>
</dbReference>
<proteinExistence type="inferred from homology"/>
<feature type="compositionally biased region" description="Low complexity" evidence="7">
    <location>
        <begin position="806"/>
        <end position="820"/>
    </location>
</feature>
<evidence type="ECO:0000256" key="6">
    <source>
        <dbReference type="ARBA" id="ARBA00023242"/>
    </source>
</evidence>
<feature type="compositionally biased region" description="Polar residues" evidence="7">
    <location>
        <begin position="765"/>
        <end position="778"/>
    </location>
</feature>
<dbReference type="InParanoid" id="A0A7M7PJF5"/>
<name>A0A7M7PJF5_STRPU</name>
<feature type="region of interest" description="Disordered" evidence="7">
    <location>
        <begin position="645"/>
        <end position="1027"/>
    </location>
</feature>
<dbReference type="PANTHER" id="PTHR12801">
    <property type="entry name" value="RNA EXONUCLEASE REXO1 / RECO3 FAMILY MEMBER-RELATED"/>
    <property type="match status" value="1"/>
</dbReference>
<organism evidence="9 10">
    <name type="scientific">Strongylocentrotus purpuratus</name>
    <name type="common">Purple sea urchin</name>
    <dbReference type="NCBI Taxonomy" id="7668"/>
    <lineage>
        <taxon>Eukaryota</taxon>
        <taxon>Metazoa</taxon>
        <taxon>Echinodermata</taxon>
        <taxon>Eleutherozoa</taxon>
        <taxon>Echinozoa</taxon>
        <taxon>Echinoidea</taxon>
        <taxon>Euechinoidea</taxon>
        <taxon>Echinacea</taxon>
        <taxon>Camarodonta</taxon>
        <taxon>Echinidea</taxon>
        <taxon>Strongylocentrotidae</taxon>
        <taxon>Strongylocentrotus</taxon>
    </lineage>
</organism>
<dbReference type="GO" id="GO:0003676">
    <property type="term" value="F:nucleic acid binding"/>
    <property type="evidence" value="ECO:0007669"/>
    <property type="project" value="InterPro"/>
</dbReference>
<feature type="region of interest" description="Disordered" evidence="7">
    <location>
        <begin position="94"/>
        <end position="314"/>
    </location>
</feature>
<dbReference type="SMART" id="SM00479">
    <property type="entry name" value="EXOIII"/>
    <property type="match status" value="1"/>
</dbReference>
<dbReference type="SUPFAM" id="SSF53098">
    <property type="entry name" value="Ribonuclease H-like"/>
    <property type="match status" value="1"/>
</dbReference>
<feature type="compositionally biased region" description="Basic and acidic residues" evidence="7">
    <location>
        <begin position="719"/>
        <end position="728"/>
    </location>
</feature>
<dbReference type="OMA" id="RPERENN"/>
<dbReference type="Gene3D" id="3.30.420.10">
    <property type="entry name" value="Ribonuclease H-like superfamily/Ribonuclease H"/>
    <property type="match status" value="1"/>
</dbReference>
<evidence type="ECO:0000313" key="9">
    <source>
        <dbReference type="EnsemblMetazoa" id="XP_030852143"/>
    </source>
</evidence>
<evidence type="ECO:0000256" key="7">
    <source>
        <dbReference type="SAM" id="MobiDB-lite"/>
    </source>
</evidence>
<dbReference type="GeneID" id="100888699"/>
<accession>A0A7M7PJF5</accession>
<feature type="compositionally biased region" description="Polar residues" evidence="7">
    <location>
        <begin position="967"/>
        <end position="976"/>
    </location>
</feature>
<comment type="similarity">
    <text evidence="2">Belongs to the REXO1/REXO3 family.</text>
</comment>
<dbReference type="InterPro" id="IPR047021">
    <property type="entry name" value="REXO1/3/4-like"/>
</dbReference>
<feature type="compositionally biased region" description="Basic and acidic residues" evidence="7">
    <location>
        <begin position="848"/>
        <end position="867"/>
    </location>
</feature>
<dbReference type="InterPro" id="IPR031736">
    <property type="entry name" value="REXO1-like_dom"/>
</dbReference>
<evidence type="ECO:0000256" key="3">
    <source>
        <dbReference type="ARBA" id="ARBA00022722"/>
    </source>
</evidence>